<dbReference type="EC" id="2.7.13.3" evidence="3"/>
<dbReference type="Gene3D" id="6.10.340.10">
    <property type="match status" value="1"/>
</dbReference>
<dbReference type="PRINTS" id="PR00344">
    <property type="entry name" value="BCTRLSENSOR"/>
</dbReference>
<evidence type="ECO:0000256" key="3">
    <source>
        <dbReference type="ARBA" id="ARBA00012438"/>
    </source>
</evidence>
<dbReference type="InterPro" id="IPR004358">
    <property type="entry name" value="Sig_transdc_His_kin-like_C"/>
</dbReference>
<evidence type="ECO:0000313" key="21">
    <source>
        <dbReference type="Proteomes" id="UP001341444"/>
    </source>
</evidence>
<evidence type="ECO:0000256" key="5">
    <source>
        <dbReference type="ARBA" id="ARBA00022553"/>
    </source>
</evidence>
<evidence type="ECO:0000256" key="16">
    <source>
        <dbReference type="ARBA" id="ARBA00040841"/>
    </source>
</evidence>
<keyword evidence="9 20" id="KW-0418">Kinase</keyword>
<dbReference type="Pfam" id="PF00672">
    <property type="entry name" value="HAMP"/>
    <property type="match status" value="1"/>
</dbReference>
<evidence type="ECO:0000313" key="20">
    <source>
        <dbReference type="EMBL" id="MED1205333.1"/>
    </source>
</evidence>
<comment type="catalytic activity">
    <reaction evidence="1">
        <text>ATP + protein L-histidine = ADP + protein N-phospho-L-histidine.</text>
        <dbReference type="EC" id="2.7.13.3"/>
    </reaction>
</comment>
<dbReference type="InterPro" id="IPR003661">
    <property type="entry name" value="HisK_dim/P_dom"/>
</dbReference>
<dbReference type="Pfam" id="PF00512">
    <property type="entry name" value="HisKA"/>
    <property type="match status" value="1"/>
</dbReference>
<evidence type="ECO:0000256" key="6">
    <source>
        <dbReference type="ARBA" id="ARBA00022679"/>
    </source>
</evidence>
<dbReference type="PANTHER" id="PTHR45528">
    <property type="entry name" value="SENSOR HISTIDINE KINASE CPXA"/>
    <property type="match status" value="1"/>
</dbReference>
<dbReference type="EMBL" id="JARMAB010000031">
    <property type="protein sequence ID" value="MED1205333.1"/>
    <property type="molecule type" value="Genomic_DNA"/>
</dbReference>
<gene>
    <name evidence="20" type="ORF">P4T90_19980</name>
</gene>
<comment type="subcellular location">
    <subcellularLocation>
        <location evidence="2">Cell membrane</location>
        <topology evidence="2">Multi-pass membrane protein</topology>
    </subcellularLocation>
</comment>
<organism evidence="20 21">
    <name type="scientific">Heyndrickxia acidicola</name>
    <dbReference type="NCBI Taxonomy" id="209389"/>
    <lineage>
        <taxon>Bacteria</taxon>
        <taxon>Bacillati</taxon>
        <taxon>Bacillota</taxon>
        <taxon>Bacilli</taxon>
        <taxon>Bacillales</taxon>
        <taxon>Bacillaceae</taxon>
        <taxon>Heyndrickxia</taxon>
    </lineage>
</organism>
<sequence>MKTLYLRIFMTTIAVMMLSSLLSFFLSNAYYQYKLKPYNDKKLTRMAEDIQSFYEKNPEDHLDAYLKSVGNLGYQLYLVDSNGHSVYYGGPFRKRRLESNVIQSVLNGNVYHGIAHYPSKVFITGFFENDLKNTIGVPIKTKGQRYALFMRPNPELQIGELRIFLAVLLVLTFMLSVLFVIVSTRYLVHPITKLTEATKKIAAGKYDVQLHVNRRDEIGRLANDFSHMAKSLEQLEAMRQEFVSNVSHEIQSPLASIQGFSQTLQSDSLTEEERKYYLSIIEDESKRMSQLSKQLLTLASLDKEESILDKKTFDLTAQIKQILFMTEWRWREKDLAIDMELPSAYLYADENLLHQVWLNLITNSIKFSRQGGSISIGLSKEDDQCLVEITDTGIGMAEKDLPQIFNRFYKVDPSRKRNEAGTGLGLAIVKKIIELHNGQIHVKSTLGHGTTFSISLPRQ</sequence>
<dbReference type="PANTHER" id="PTHR45528:SF11">
    <property type="entry name" value="HISTIDINE KINASE"/>
    <property type="match status" value="1"/>
</dbReference>
<feature type="transmembrane region" description="Helical" evidence="17">
    <location>
        <begin position="161"/>
        <end position="182"/>
    </location>
</feature>
<feature type="transmembrane region" description="Helical" evidence="17">
    <location>
        <begin position="6"/>
        <end position="31"/>
    </location>
</feature>
<evidence type="ECO:0000256" key="7">
    <source>
        <dbReference type="ARBA" id="ARBA00022692"/>
    </source>
</evidence>
<dbReference type="InterPro" id="IPR003660">
    <property type="entry name" value="HAMP_dom"/>
</dbReference>
<dbReference type="SMART" id="SM00304">
    <property type="entry name" value="HAMP"/>
    <property type="match status" value="1"/>
</dbReference>
<dbReference type="Pfam" id="PF02518">
    <property type="entry name" value="HATPase_c"/>
    <property type="match status" value="1"/>
</dbReference>
<dbReference type="RefSeq" id="WP_066269358.1">
    <property type="nucleotide sequence ID" value="NZ_JARMAB010000031.1"/>
</dbReference>
<keyword evidence="8" id="KW-0547">Nucleotide-binding</keyword>
<evidence type="ECO:0000256" key="1">
    <source>
        <dbReference type="ARBA" id="ARBA00000085"/>
    </source>
</evidence>
<keyword evidence="11 17" id="KW-1133">Transmembrane helix</keyword>
<evidence type="ECO:0000256" key="8">
    <source>
        <dbReference type="ARBA" id="ARBA00022741"/>
    </source>
</evidence>
<comment type="function">
    <text evidence="15">Member of the two-component regulatory system HssS/HssR involved in intracellular heme homeostasis and tempering of staphylococcal virulence. HssS functions as a heme sensor histidine kinase which is autophosphorylated at a histidine residue and transfers its phosphate group to an aspartate residue of HssR. HssR/HssS activates the expression of hrtAB, an efflux pump, in response to extracellular heme, hemin, hemoglobin or blood.</text>
</comment>
<feature type="domain" description="HAMP" evidence="19">
    <location>
        <begin position="185"/>
        <end position="237"/>
    </location>
</feature>
<dbReference type="SUPFAM" id="SSF158472">
    <property type="entry name" value="HAMP domain-like"/>
    <property type="match status" value="1"/>
</dbReference>
<keyword evidence="6" id="KW-0808">Transferase</keyword>
<protein>
    <recommendedName>
        <fullName evidence="16">Heme sensor protein HssS</fullName>
        <ecNumber evidence="3">2.7.13.3</ecNumber>
    </recommendedName>
</protein>
<keyword evidence="21" id="KW-1185">Reference proteome</keyword>
<dbReference type="CDD" id="cd00082">
    <property type="entry name" value="HisKA"/>
    <property type="match status" value="1"/>
</dbReference>
<dbReference type="GO" id="GO:0016301">
    <property type="term" value="F:kinase activity"/>
    <property type="evidence" value="ECO:0007669"/>
    <property type="project" value="UniProtKB-KW"/>
</dbReference>
<evidence type="ECO:0000256" key="9">
    <source>
        <dbReference type="ARBA" id="ARBA00022777"/>
    </source>
</evidence>
<dbReference type="Proteomes" id="UP001341444">
    <property type="component" value="Unassembled WGS sequence"/>
</dbReference>
<dbReference type="Gene3D" id="3.30.565.10">
    <property type="entry name" value="Histidine kinase-like ATPase, C-terminal domain"/>
    <property type="match status" value="1"/>
</dbReference>
<feature type="domain" description="Histidine kinase" evidence="18">
    <location>
        <begin position="245"/>
        <end position="459"/>
    </location>
</feature>
<evidence type="ECO:0000256" key="12">
    <source>
        <dbReference type="ARBA" id="ARBA00023012"/>
    </source>
</evidence>
<dbReference type="InterPro" id="IPR036097">
    <property type="entry name" value="HisK_dim/P_sf"/>
</dbReference>
<keyword evidence="7 17" id="KW-0812">Transmembrane</keyword>
<evidence type="ECO:0000256" key="2">
    <source>
        <dbReference type="ARBA" id="ARBA00004651"/>
    </source>
</evidence>
<dbReference type="PROSITE" id="PS50109">
    <property type="entry name" value="HIS_KIN"/>
    <property type="match status" value="1"/>
</dbReference>
<keyword evidence="12" id="KW-0902">Two-component regulatory system</keyword>
<evidence type="ECO:0000256" key="14">
    <source>
        <dbReference type="ARBA" id="ARBA00023136"/>
    </source>
</evidence>
<dbReference type="CDD" id="cd16922">
    <property type="entry name" value="HATPase_EvgS-ArcB-TorS-like"/>
    <property type="match status" value="1"/>
</dbReference>
<evidence type="ECO:0000256" key="10">
    <source>
        <dbReference type="ARBA" id="ARBA00022840"/>
    </source>
</evidence>
<name>A0ABU6MNW7_9BACI</name>
<dbReference type="InterPro" id="IPR003594">
    <property type="entry name" value="HATPase_dom"/>
</dbReference>
<comment type="caution">
    <text evidence="20">The sequence shown here is derived from an EMBL/GenBank/DDBJ whole genome shotgun (WGS) entry which is preliminary data.</text>
</comment>
<keyword evidence="5" id="KW-0597">Phosphoprotein</keyword>
<evidence type="ECO:0000259" key="18">
    <source>
        <dbReference type="PROSITE" id="PS50109"/>
    </source>
</evidence>
<dbReference type="Gene3D" id="1.10.287.130">
    <property type="match status" value="1"/>
</dbReference>
<dbReference type="SMART" id="SM00388">
    <property type="entry name" value="HisKA"/>
    <property type="match status" value="1"/>
</dbReference>
<reference evidence="20 21" key="1">
    <citation type="submission" date="2023-03" db="EMBL/GenBank/DDBJ databases">
        <title>Bacillus Genome Sequencing.</title>
        <authorList>
            <person name="Dunlap C."/>
        </authorList>
    </citation>
    <scope>NUCLEOTIDE SEQUENCE [LARGE SCALE GENOMIC DNA]</scope>
    <source>
        <strain evidence="20 21">B-23453</strain>
    </source>
</reference>
<dbReference type="InterPro" id="IPR036890">
    <property type="entry name" value="HATPase_C_sf"/>
</dbReference>
<keyword evidence="13" id="KW-0843">Virulence</keyword>
<dbReference type="SUPFAM" id="SSF55874">
    <property type="entry name" value="ATPase domain of HSP90 chaperone/DNA topoisomerase II/histidine kinase"/>
    <property type="match status" value="1"/>
</dbReference>
<dbReference type="InterPro" id="IPR005467">
    <property type="entry name" value="His_kinase_dom"/>
</dbReference>
<evidence type="ECO:0000256" key="13">
    <source>
        <dbReference type="ARBA" id="ARBA00023026"/>
    </source>
</evidence>
<dbReference type="CDD" id="cd06225">
    <property type="entry name" value="HAMP"/>
    <property type="match status" value="1"/>
</dbReference>
<proteinExistence type="predicted"/>
<evidence type="ECO:0000256" key="15">
    <source>
        <dbReference type="ARBA" id="ARBA00037219"/>
    </source>
</evidence>
<dbReference type="SUPFAM" id="SSF47384">
    <property type="entry name" value="Homodimeric domain of signal transducing histidine kinase"/>
    <property type="match status" value="1"/>
</dbReference>
<accession>A0ABU6MNW7</accession>
<evidence type="ECO:0000256" key="4">
    <source>
        <dbReference type="ARBA" id="ARBA00022475"/>
    </source>
</evidence>
<keyword evidence="14 17" id="KW-0472">Membrane</keyword>
<evidence type="ECO:0000256" key="11">
    <source>
        <dbReference type="ARBA" id="ARBA00022989"/>
    </source>
</evidence>
<keyword evidence="4" id="KW-1003">Cell membrane</keyword>
<evidence type="ECO:0000259" key="19">
    <source>
        <dbReference type="PROSITE" id="PS50885"/>
    </source>
</evidence>
<evidence type="ECO:0000256" key="17">
    <source>
        <dbReference type="SAM" id="Phobius"/>
    </source>
</evidence>
<keyword evidence="10" id="KW-0067">ATP-binding</keyword>
<dbReference type="InterPro" id="IPR050398">
    <property type="entry name" value="HssS/ArlS-like"/>
</dbReference>
<dbReference type="SMART" id="SM00387">
    <property type="entry name" value="HATPase_c"/>
    <property type="match status" value="1"/>
</dbReference>
<dbReference type="PROSITE" id="PS50885">
    <property type="entry name" value="HAMP"/>
    <property type="match status" value="1"/>
</dbReference>